<evidence type="ECO:0000256" key="1">
    <source>
        <dbReference type="PROSITE-ProRule" id="PRU00703"/>
    </source>
</evidence>
<dbReference type="STRING" id="1524460.IX84_10510"/>
<dbReference type="Gene3D" id="3.30.590.20">
    <property type="match status" value="1"/>
</dbReference>
<dbReference type="OrthoDB" id="240589at2"/>
<dbReference type="Gene3D" id="3.10.580.10">
    <property type="entry name" value="CBS-domain"/>
    <property type="match status" value="1"/>
</dbReference>
<sequence>MGEQRVSLVQDEVSMQQFVKKLLRDVQALEYMLDNDWFEKDIVRIGAEQEMCLVHRKTYKPATIAMEALDHMKDYDWVETELAKFNLETNLDPREFTGHCLSELEKENAGKLDKISDRLKDMKARLILTGILPTLRKYDLEMHNLTPKKRYYALMEAINSQLQGSAYELRLSGIDELLLRHNSPLLEACNTSFQVHLQVSPNNFAPLYNISQVLAAPVIAVAANSPIVFGKRLWHESRIALFQQALDVRTTNEHMRQRSPRVSFGTNWLNESIMEIYKEDIARFRVLLSADVEEDSIKLLSEGKVPKLRALQVHNSTVYRWNRPCYGVSPNGQPHLRIENRVIPAGPTVVDEVANAAFWLGAMVGMHTAYPDIRAKIGWEDAQDNFIKSAKFGIDTKFTWFGDQKVTATDLLQQELIPLAREGLKQRNVDSGDIDRYMGIIEERAKMHMSGSRWQLRAYTKLSKEVTRDEALCGLTASIIKNQKANKPVHTWDLPNAEDMPDYKPARLMVDEFMETDLFTVQKDDLIELVAELMDWRKIRYMPVEDSKGKLVGLITSRLLLRYYTHQSRLNGKTATCVKDIMIKSPITVGPNETIVQAMRTMRDKKIGCLPVVQNDELIGIITEMDFLRITGRLMERLEAEFED</sequence>
<dbReference type="Proteomes" id="UP000029736">
    <property type="component" value="Unassembled WGS sequence"/>
</dbReference>
<dbReference type="PANTHER" id="PTHR36510">
    <property type="entry name" value="GLUTAMATE--CYSTEINE LIGASE 2-RELATED"/>
    <property type="match status" value="1"/>
</dbReference>
<gene>
    <name evidence="3" type="ORF">IX84_10510</name>
</gene>
<evidence type="ECO:0000259" key="2">
    <source>
        <dbReference type="PROSITE" id="PS51371"/>
    </source>
</evidence>
<dbReference type="InterPro" id="IPR014746">
    <property type="entry name" value="Gln_synth/guanido_kin_cat_dom"/>
</dbReference>
<dbReference type="Pfam" id="PF00571">
    <property type="entry name" value="CBS"/>
    <property type="match status" value="2"/>
</dbReference>
<keyword evidence="1" id="KW-0129">CBS domain</keyword>
<comment type="caution">
    <text evidence="3">The sequence shown here is derived from an EMBL/GenBank/DDBJ whole genome shotgun (WGS) entry which is preliminary data.</text>
</comment>
<dbReference type="RefSeq" id="WP_044219568.1">
    <property type="nucleotide sequence ID" value="NZ_JBKAGJ010000007.1"/>
</dbReference>
<dbReference type="InterPro" id="IPR046342">
    <property type="entry name" value="CBS_dom_sf"/>
</dbReference>
<feature type="domain" description="CBS" evidence="2">
    <location>
        <begin position="582"/>
        <end position="641"/>
    </location>
</feature>
<protein>
    <recommendedName>
        <fullName evidence="2">CBS domain-containing protein</fullName>
    </recommendedName>
</protein>
<dbReference type="CDD" id="cd04584">
    <property type="entry name" value="CBS_pair_AcuB_like"/>
    <property type="match status" value="1"/>
</dbReference>
<dbReference type="SUPFAM" id="SSF55931">
    <property type="entry name" value="Glutamine synthetase/guanido kinase"/>
    <property type="match status" value="1"/>
</dbReference>
<dbReference type="PROSITE" id="PS51371">
    <property type="entry name" value="CBS"/>
    <property type="match status" value="2"/>
</dbReference>
<dbReference type="InterPro" id="IPR050141">
    <property type="entry name" value="GCL_type2/YbdK_subfam"/>
</dbReference>
<dbReference type="Pfam" id="PF04107">
    <property type="entry name" value="GCS2"/>
    <property type="match status" value="1"/>
</dbReference>
<name>A0A098S804_9BACT</name>
<dbReference type="GO" id="GO:0016879">
    <property type="term" value="F:ligase activity, forming carbon-nitrogen bonds"/>
    <property type="evidence" value="ECO:0007669"/>
    <property type="project" value="TreeGrafter"/>
</dbReference>
<keyword evidence="4" id="KW-1185">Reference proteome</keyword>
<proteinExistence type="predicted"/>
<dbReference type="SMART" id="SM00116">
    <property type="entry name" value="CBS"/>
    <property type="match status" value="2"/>
</dbReference>
<dbReference type="PANTHER" id="PTHR36510:SF3">
    <property type="entry name" value="CONSERVED PROTEIN"/>
    <property type="match status" value="1"/>
</dbReference>
<dbReference type="InterPro" id="IPR006336">
    <property type="entry name" value="GCS2"/>
</dbReference>
<dbReference type="SUPFAM" id="SSF54631">
    <property type="entry name" value="CBS-domain pair"/>
    <property type="match status" value="1"/>
</dbReference>
<organism evidence="3 4">
    <name type="scientific">Phaeodactylibacter xiamenensis</name>
    <dbReference type="NCBI Taxonomy" id="1524460"/>
    <lineage>
        <taxon>Bacteria</taxon>
        <taxon>Pseudomonadati</taxon>
        <taxon>Bacteroidota</taxon>
        <taxon>Saprospiria</taxon>
        <taxon>Saprospirales</taxon>
        <taxon>Haliscomenobacteraceae</taxon>
        <taxon>Phaeodactylibacter</taxon>
    </lineage>
</organism>
<reference evidence="3 4" key="1">
    <citation type="journal article" date="2014" name="Int. J. Syst. Evol. Microbiol.">
        <title>Phaeodactylibacter xiamenensis gen. nov., sp. nov., a member of the family Saprospiraceae isolated from the marine alga Phaeodactylum tricornutum.</title>
        <authorList>
            <person name="Chen Z.Jr."/>
            <person name="Lei X."/>
            <person name="Lai Q."/>
            <person name="Li Y."/>
            <person name="Zhang B."/>
            <person name="Zhang J."/>
            <person name="Zhang H."/>
            <person name="Yang L."/>
            <person name="Zheng W."/>
            <person name="Tian Y."/>
            <person name="Yu Z."/>
            <person name="Xu H.Jr."/>
            <person name="Zheng T."/>
        </authorList>
    </citation>
    <scope>NUCLEOTIDE SEQUENCE [LARGE SCALE GENOMIC DNA]</scope>
    <source>
        <strain evidence="3 4">KD52</strain>
    </source>
</reference>
<dbReference type="EMBL" id="JPOS01000020">
    <property type="protein sequence ID" value="KGE88236.1"/>
    <property type="molecule type" value="Genomic_DNA"/>
</dbReference>
<accession>A0A098S804</accession>
<evidence type="ECO:0000313" key="4">
    <source>
        <dbReference type="Proteomes" id="UP000029736"/>
    </source>
</evidence>
<dbReference type="AlphaFoldDB" id="A0A098S804"/>
<dbReference type="InterPro" id="IPR000644">
    <property type="entry name" value="CBS_dom"/>
</dbReference>
<evidence type="ECO:0000313" key="3">
    <source>
        <dbReference type="EMBL" id="KGE88236.1"/>
    </source>
</evidence>
<feature type="domain" description="CBS" evidence="2">
    <location>
        <begin position="514"/>
        <end position="570"/>
    </location>
</feature>